<organism evidence="1">
    <name type="scientific">Brassica campestris</name>
    <name type="common">Field mustard</name>
    <dbReference type="NCBI Taxonomy" id="3711"/>
    <lineage>
        <taxon>Eukaryota</taxon>
        <taxon>Viridiplantae</taxon>
        <taxon>Streptophyta</taxon>
        <taxon>Embryophyta</taxon>
        <taxon>Tracheophyta</taxon>
        <taxon>Spermatophyta</taxon>
        <taxon>Magnoliopsida</taxon>
        <taxon>eudicotyledons</taxon>
        <taxon>Gunneridae</taxon>
        <taxon>Pentapetalae</taxon>
        <taxon>rosids</taxon>
        <taxon>malvids</taxon>
        <taxon>Brassicales</taxon>
        <taxon>Brassicaceae</taxon>
        <taxon>Brassiceae</taxon>
        <taxon>Brassica</taxon>
    </lineage>
</organism>
<dbReference type="AlphaFoldDB" id="A0A3P6CB35"/>
<name>A0A3P6CB35_BRACM</name>
<dbReference type="EMBL" id="LR031575">
    <property type="protein sequence ID" value="VDD05662.1"/>
    <property type="molecule type" value="Genomic_DNA"/>
</dbReference>
<sequence length="76" mass="8422">MHSSMCLALKKLVDRVMKIFPEIEAARPGSSTAIQPLNEALEKAKLLLQYCSESSKLYMAVTGDDILTRGSRSKSY</sequence>
<proteinExistence type="predicted"/>
<protein>
    <submittedName>
        <fullName evidence="1">Uncharacterized protein</fullName>
    </submittedName>
</protein>
<reference evidence="1" key="1">
    <citation type="submission" date="2018-11" db="EMBL/GenBank/DDBJ databases">
        <authorList>
            <consortium name="Genoscope - CEA"/>
            <person name="William W."/>
        </authorList>
    </citation>
    <scope>NUCLEOTIDE SEQUENCE</scope>
</reference>
<gene>
    <name evidence="1" type="ORF">BRAA08T34168Z</name>
</gene>
<evidence type="ECO:0000313" key="1">
    <source>
        <dbReference type="EMBL" id="VDD05662.1"/>
    </source>
</evidence>
<accession>A0A3P6CB35</accession>